<name>A0ABP0RXW2_9DINO</name>
<evidence type="ECO:0000313" key="2">
    <source>
        <dbReference type="EMBL" id="CAK9105020.1"/>
    </source>
</evidence>
<proteinExistence type="predicted"/>
<evidence type="ECO:0000256" key="1">
    <source>
        <dbReference type="SAM" id="MobiDB-lite"/>
    </source>
</evidence>
<accession>A0ABP0RXW2</accession>
<feature type="region of interest" description="Disordered" evidence="1">
    <location>
        <begin position="863"/>
        <end position="885"/>
    </location>
</feature>
<sequence length="904" mass="101401">MLLAANPSWESKAGMQQLVRPLRAAARQWRCSRVRPLPEASHGAAWAGVLAVVAARRASSTPSTSRHSQGPLEPEMTESGAPDIAEQDVGQQAESAERVAKSMKLLDEYSEEMHPGHKPGRFAEVGPEFDGMEFDGLRWKMRSEGGEPSQPSQSQALMALGEEDRMLATKYEAAGGLGLCLNRAWKIPDQLRAEARSLLRSVAGEPEDGDDELIADTMLGSERVNVPWDELQSQLGAKEVGPVEKAALLLHAADIAEEREAVMRNTWSDIEFGGGEMSNAELVARLERQFAGQLVKSAEVRIRHRQEQQKKGTSKPRETEMQEPAEKGPKNDGIFDMVLKDCQDVRDLQQRLPPSELTATLNEPRNLGVALDLIGVYLKNYEIDKCDYVLERIVPLARKRGGTWLIKALDKLCAVRMKQFRAYDALVALKEIEENVPFQPEEGWEFHDIMYRNFAWCYSSLDEAEKCLEYTRKSVEVKKANGVQPTWFDIWDLGKAHARLGQKTQQREEMKIGYELCVKAGEIHRTAEASDRIMLAKILSNVGEVAMGIGDSHFLAEEKEEARQWYEKAEKPLGESYELHVSSLGPMKPLAGWQAGTMAHCMVRLERWPEAREYLALALRVECTKDSTTNGSLIELLDRVVSCHQELGDMPGMLEYVPDLEEAMRGLKQRGWDRRERDVYALLLQRISTVLLLASEGTGKLIGKALQVLEEAANNLQIFIGEASQFDVPDMEAEVDVELPKPFEDEKARIKKKKFGPQVDNAGELLEQIRTSIKILKVSQTGGGEEALCRESSRVLTQDIQNSAGRFRLQADLPHRLHALRSKCRNHLCNLQSLHLRHHHLHKLHFNLSLQYLHHGSLHQSRLQKSQPFGETGSTRSEECSERSAEHGDSALAVLPAVLLAWSL</sequence>
<comment type="caution">
    <text evidence="2">The sequence shown here is derived from an EMBL/GenBank/DDBJ whole genome shotgun (WGS) entry which is preliminary data.</text>
</comment>
<dbReference type="EMBL" id="CAXAMN010026694">
    <property type="protein sequence ID" value="CAK9105020.1"/>
    <property type="molecule type" value="Genomic_DNA"/>
</dbReference>
<feature type="region of interest" description="Disordered" evidence="1">
    <location>
        <begin position="60"/>
        <end position="79"/>
    </location>
</feature>
<protein>
    <submittedName>
        <fullName evidence="2">Uncharacterized protein</fullName>
    </submittedName>
</protein>
<evidence type="ECO:0000313" key="3">
    <source>
        <dbReference type="Proteomes" id="UP001642484"/>
    </source>
</evidence>
<reference evidence="2 3" key="1">
    <citation type="submission" date="2024-02" db="EMBL/GenBank/DDBJ databases">
        <authorList>
            <person name="Chen Y."/>
            <person name="Shah S."/>
            <person name="Dougan E. K."/>
            <person name="Thang M."/>
            <person name="Chan C."/>
        </authorList>
    </citation>
    <scope>NUCLEOTIDE SEQUENCE [LARGE SCALE GENOMIC DNA]</scope>
</reference>
<gene>
    <name evidence="2" type="ORF">CCMP2556_LOCUS49181</name>
</gene>
<feature type="region of interest" description="Disordered" evidence="1">
    <location>
        <begin position="301"/>
        <end position="334"/>
    </location>
</feature>
<dbReference type="InterPro" id="IPR011990">
    <property type="entry name" value="TPR-like_helical_dom_sf"/>
</dbReference>
<dbReference type="SUPFAM" id="SSF48452">
    <property type="entry name" value="TPR-like"/>
    <property type="match status" value="1"/>
</dbReference>
<keyword evidence="3" id="KW-1185">Reference proteome</keyword>
<feature type="compositionally biased region" description="Basic and acidic residues" evidence="1">
    <location>
        <begin position="876"/>
        <end position="885"/>
    </location>
</feature>
<feature type="compositionally biased region" description="Polar residues" evidence="1">
    <location>
        <begin position="863"/>
        <end position="875"/>
    </location>
</feature>
<dbReference type="Gene3D" id="1.25.40.10">
    <property type="entry name" value="Tetratricopeptide repeat domain"/>
    <property type="match status" value="1"/>
</dbReference>
<feature type="compositionally biased region" description="Basic and acidic residues" evidence="1">
    <location>
        <begin position="301"/>
        <end position="330"/>
    </location>
</feature>
<organism evidence="2 3">
    <name type="scientific">Durusdinium trenchii</name>
    <dbReference type="NCBI Taxonomy" id="1381693"/>
    <lineage>
        <taxon>Eukaryota</taxon>
        <taxon>Sar</taxon>
        <taxon>Alveolata</taxon>
        <taxon>Dinophyceae</taxon>
        <taxon>Suessiales</taxon>
        <taxon>Symbiodiniaceae</taxon>
        <taxon>Durusdinium</taxon>
    </lineage>
</organism>
<dbReference type="Proteomes" id="UP001642484">
    <property type="component" value="Unassembled WGS sequence"/>
</dbReference>